<organism evidence="3 4">
    <name type="scientific">Candidatus Giovannonibacteria bacterium GW2011_GWB1_47_6b</name>
    <dbReference type="NCBI Taxonomy" id="1618655"/>
    <lineage>
        <taxon>Bacteria</taxon>
        <taxon>Candidatus Giovannoniibacteriota</taxon>
    </lineage>
</organism>
<dbReference type="InterPro" id="IPR020557">
    <property type="entry name" value="Fumarate_lyase_CS"/>
</dbReference>
<evidence type="ECO:0000313" key="4">
    <source>
        <dbReference type="Proteomes" id="UP000034682"/>
    </source>
</evidence>
<dbReference type="GO" id="GO:0004018">
    <property type="term" value="F:N6-(1,2-dicarboxyethyl)AMP AMP-lyase (fumarate-forming) activity"/>
    <property type="evidence" value="ECO:0007669"/>
    <property type="project" value="TreeGrafter"/>
</dbReference>
<dbReference type="Gene3D" id="1.10.275.60">
    <property type="match status" value="1"/>
</dbReference>
<proteinExistence type="predicted"/>
<dbReference type="EMBL" id="LCOK01000033">
    <property type="protein sequence ID" value="KKU76076.1"/>
    <property type="molecule type" value="Genomic_DNA"/>
</dbReference>
<name>A0A0G1T2N1_9BACT</name>
<gene>
    <name evidence="3" type="ORF">UY02_C0033G0003</name>
</gene>
<dbReference type="SUPFAM" id="SSF48557">
    <property type="entry name" value="L-aspartase-like"/>
    <property type="match status" value="1"/>
</dbReference>
<dbReference type="AlphaFoldDB" id="A0A0G1T2N1"/>
<dbReference type="GO" id="GO:0005829">
    <property type="term" value="C:cytosol"/>
    <property type="evidence" value="ECO:0007669"/>
    <property type="project" value="TreeGrafter"/>
</dbReference>
<evidence type="ECO:0000313" key="3">
    <source>
        <dbReference type="EMBL" id="KKU76076.1"/>
    </source>
</evidence>
<dbReference type="Gene3D" id="1.20.200.10">
    <property type="entry name" value="Fumarase/aspartase (Central domain)"/>
    <property type="match status" value="2"/>
</dbReference>
<dbReference type="Proteomes" id="UP000034682">
    <property type="component" value="Unassembled WGS sequence"/>
</dbReference>
<dbReference type="InterPro" id="IPR000362">
    <property type="entry name" value="Fumarate_lyase_fam"/>
</dbReference>
<feature type="domain" description="Fumarate lyase N-terminal" evidence="2">
    <location>
        <begin position="77"/>
        <end position="252"/>
    </location>
</feature>
<keyword evidence="1" id="KW-0456">Lyase</keyword>
<comment type="caution">
    <text evidence="3">The sequence shown here is derived from an EMBL/GenBank/DDBJ whole genome shotgun (WGS) entry which is preliminary data.</text>
</comment>
<evidence type="ECO:0000256" key="1">
    <source>
        <dbReference type="ARBA" id="ARBA00023239"/>
    </source>
</evidence>
<sequence length="357" mass="40338">MTPDKYQHPTIADIWSEANTRSKMNERWLNAVSWRKADGFKQADMRIPGLNLPEDTQHEVIDQLHRFINSTGLVNAHAGFTSSDVIDNVRLDQLRDSLGVVTGLWSEVLDSLLELHDSAPSEPCLGYTHWQPATRTTMQRRFGFWLRVVSLPLPPAITNKPFGGGSGSGEALNILGMPWPEENTIQSTDHLCEFASAQWMETMAGSIHKICQDIRFLCHTGELYIEQDERYRGSSAMPHKSNPVIAEQICSLARLQPSFTRAIWDAMAFNGMERTLDNSAILRTTLPAMCHNIAYILERFGVMLSSVRLDMERIRKVYEGNLHEATAELQMAAMIRDGVPWNVAYQQIKDRNHGSTN</sequence>
<dbReference type="PANTHER" id="PTHR43172:SF1">
    <property type="entry name" value="ADENYLOSUCCINATE LYASE"/>
    <property type="match status" value="1"/>
</dbReference>
<evidence type="ECO:0000259" key="2">
    <source>
        <dbReference type="Pfam" id="PF00206"/>
    </source>
</evidence>
<dbReference type="GO" id="GO:0070626">
    <property type="term" value="F:(S)-2-(5-amino-1-(5-phospho-D-ribosyl)imidazole-4-carboxamido) succinate lyase (fumarate-forming) activity"/>
    <property type="evidence" value="ECO:0007669"/>
    <property type="project" value="TreeGrafter"/>
</dbReference>
<accession>A0A0G1T2N1</accession>
<dbReference type="GO" id="GO:0044208">
    <property type="term" value="P:'de novo' AMP biosynthetic process"/>
    <property type="evidence" value="ECO:0007669"/>
    <property type="project" value="TreeGrafter"/>
</dbReference>
<dbReference type="Pfam" id="PF00206">
    <property type="entry name" value="Lyase_1"/>
    <property type="match status" value="1"/>
</dbReference>
<dbReference type="InterPro" id="IPR022761">
    <property type="entry name" value="Fumarate_lyase_N"/>
</dbReference>
<dbReference type="PROSITE" id="PS00163">
    <property type="entry name" value="FUMARATE_LYASES"/>
    <property type="match status" value="1"/>
</dbReference>
<dbReference type="PANTHER" id="PTHR43172">
    <property type="entry name" value="ADENYLOSUCCINATE LYASE"/>
    <property type="match status" value="1"/>
</dbReference>
<reference evidence="3 4" key="1">
    <citation type="journal article" date="2015" name="Nature">
        <title>rRNA introns, odd ribosomes, and small enigmatic genomes across a large radiation of phyla.</title>
        <authorList>
            <person name="Brown C.T."/>
            <person name="Hug L.A."/>
            <person name="Thomas B.C."/>
            <person name="Sharon I."/>
            <person name="Castelle C.J."/>
            <person name="Singh A."/>
            <person name="Wilkins M.J."/>
            <person name="Williams K.H."/>
            <person name="Banfield J.F."/>
        </authorList>
    </citation>
    <scope>NUCLEOTIDE SEQUENCE [LARGE SCALE GENOMIC DNA]</scope>
</reference>
<dbReference type="InterPro" id="IPR008948">
    <property type="entry name" value="L-Aspartase-like"/>
</dbReference>
<protein>
    <recommendedName>
        <fullName evidence="2">Fumarate lyase N-terminal domain-containing protein</fullName>
    </recommendedName>
</protein>
<dbReference type="PRINTS" id="PR00149">
    <property type="entry name" value="FUMRATELYASE"/>
</dbReference>